<dbReference type="Gene3D" id="2.60.40.10">
    <property type="entry name" value="Immunoglobulins"/>
    <property type="match status" value="1"/>
</dbReference>
<dbReference type="Pfam" id="PF00404">
    <property type="entry name" value="Dockerin_1"/>
    <property type="match status" value="1"/>
</dbReference>
<dbReference type="InterPro" id="IPR036439">
    <property type="entry name" value="Dockerin_dom_sf"/>
</dbReference>
<evidence type="ECO:0000313" key="6">
    <source>
        <dbReference type="EMBL" id="RCS42135.1"/>
    </source>
</evidence>
<evidence type="ECO:0000256" key="2">
    <source>
        <dbReference type="ARBA" id="ARBA00022525"/>
    </source>
</evidence>
<feature type="domain" description="SD-repeat containing protein B" evidence="5">
    <location>
        <begin position="586"/>
        <end position="666"/>
    </location>
</feature>
<feature type="compositionally biased region" description="Basic residues" evidence="4">
    <location>
        <begin position="1"/>
        <end position="25"/>
    </location>
</feature>
<dbReference type="SUPFAM" id="SSF117074">
    <property type="entry name" value="Hypothetical protein PA1324"/>
    <property type="match status" value="1"/>
</dbReference>
<name>A0A368KNY2_9BACT</name>
<dbReference type="InterPro" id="IPR018247">
    <property type="entry name" value="EF_Hand_1_Ca_BS"/>
</dbReference>
<evidence type="ECO:0000256" key="3">
    <source>
        <dbReference type="ARBA" id="ARBA00022729"/>
    </source>
</evidence>
<sequence>MKKSKSRQHRVPSHSLKRAKRQRGLRRMEQLETRSMLAGDVGAPWHNEILPTDVNSDGVLDQQDIEILVGELKTMKLGSFSAKSGLLEGEQSLYLDVDNDGKLTQRDLLSAMDALTLEGEPEVAAPSFRADYDVEIVYDSNTTTEGGSANVALNDTFTLNIYVTDVSETPSGFSQAFADIKFDSSKLTIQNPSTDIQMGPGFSSQTGDVPSNVTPYGGKNANDNQFSTADKLLWMGGIYAPAPANGAQRFLLASVKFRAVAEGAVDFEIDVRNYTLSSELGTPDPEATEVAFNQKERSGNDTEDPDVNLNATLVYAPGAVGQELVRFDGGKVSIDIAATPVGGANFDSYNVNEDYFGDDANSTPPVVTIGGVQYYVLDVLANDLDSALNAVTGDRSRFNIDSITQPTNGSVSIQTNAQSVAEIAATGITSHQVLLYQVPSNLGGINESFSYTITDSGASDNAGTSSADVLVAISKVDDAPIANDRFFTIEEGVPLIGNALDYASLQGGADENETLTFVEFIVPANLQGTFTPILDLNDQPTGAFVYTSNFPGLTESVQYVVSDGGEQTATGTLTFKTQLDSLIEGVVYFDADNDGVVDENLDIEASAEVRIGGVDLELVNSATGAVIATTRTDAFGTYSFSGFDEGNYSVRVVDPRFTRKGKTTAGDFTITGNEISGIGIGNGQPGRYSGLNFGYRGRDYQYISRLDQMASVSEDSITLAFSKSGGTATLEWYSVDEGWDRLVNINSDYIYLDPATKSMQVAFEVSVEGQENSQYVVQAFSPSMPGYVVVAETAEGVIIRISGSGSQVMTNLAAVDAAFANL</sequence>
<feature type="region of interest" description="Disordered" evidence="4">
    <location>
        <begin position="1"/>
        <end position="26"/>
    </location>
</feature>
<evidence type="ECO:0000259" key="5">
    <source>
        <dbReference type="Pfam" id="PF17210"/>
    </source>
</evidence>
<keyword evidence="2" id="KW-0964">Secreted</keyword>
<dbReference type="PROSITE" id="PS00018">
    <property type="entry name" value="EF_HAND_1"/>
    <property type="match status" value="2"/>
</dbReference>
<organism evidence="6 7">
    <name type="scientific">Bremerella cremea</name>
    <dbReference type="NCBI Taxonomy" id="1031537"/>
    <lineage>
        <taxon>Bacteria</taxon>
        <taxon>Pseudomonadati</taxon>
        <taxon>Planctomycetota</taxon>
        <taxon>Planctomycetia</taxon>
        <taxon>Pirellulales</taxon>
        <taxon>Pirellulaceae</taxon>
        <taxon>Bremerella</taxon>
    </lineage>
</organism>
<dbReference type="OrthoDB" id="227982at2"/>
<gene>
    <name evidence="6" type="ORF">DTL42_20100</name>
</gene>
<protein>
    <recommendedName>
        <fullName evidence="5">SD-repeat containing protein B domain-containing protein</fullName>
    </recommendedName>
</protein>
<evidence type="ECO:0000313" key="7">
    <source>
        <dbReference type="Proteomes" id="UP000253562"/>
    </source>
</evidence>
<comment type="subcellular location">
    <subcellularLocation>
        <location evidence="1">Secreted</location>
    </subcellularLocation>
</comment>
<dbReference type="GO" id="GO:0000272">
    <property type="term" value="P:polysaccharide catabolic process"/>
    <property type="evidence" value="ECO:0007669"/>
    <property type="project" value="InterPro"/>
</dbReference>
<reference evidence="6 7" key="1">
    <citation type="submission" date="2018-07" db="EMBL/GenBank/DDBJ databases">
        <title>Comparative genomes isolates from brazilian mangrove.</title>
        <authorList>
            <person name="De Araujo J.E."/>
            <person name="Taketani R.G."/>
            <person name="Silva M.C.P."/>
            <person name="Lourenco M.V."/>
            <person name="Oliveira V.M."/>
            <person name="Andreote F.D."/>
        </authorList>
    </citation>
    <scope>NUCLEOTIDE SEQUENCE [LARGE SCALE GENOMIC DNA]</scope>
    <source>
        <strain evidence="6 7">HEX PRIS-MGV</strain>
    </source>
</reference>
<dbReference type="InterPro" id="IPR033764">
    <property type="entry name" value="Sdr_B"/>
</dbReference>
<comment type="caution">
    <text evidence="6">The sequence shown here is derived from an EMBL/GenBank/DDBJ whole genome shotgun (WGS) entry which is preliminary data.</text>
</comment>
<accession>A0A368KNY2</accession>
<proteinExistence type="predicted"/>
<dbReference type="InterPro" id="IPR002105">
    <property type="entry name" value="Dockerin_1_rpt"/>
</dbReference>
<dbReference type="EMBL" id="QPEX01000044">
    <property type="protein sequence ID" value="RCS42135.1"/>
    <property type="molecule type" value="Genomic_DNA"/>
</dbReference>
<dbReference type="Pfam" id="PF17963">
    <property type="entry name" value="Big_9"/>
    <property type="match status" value="1"/>
</dbReference>
<evidence type="ECO:0000256" key="1">
    <source>
        <dbReference type="ARBA" id="ARBA00004613"/>
    </source>
</evidence>
<keyword evidence="3" id="KW-0732">Signal</keyword>
<dbReference type="Proteomes" id="UP000253562">
    <property type="component" value="Unassembled WGS sequence"/>
</dbReference>
<dbReference type="GO" id="GO:0004553">
    <property type="term" value="F:hydrolase activity, hydrolyzing O-glycosyl compounds"/>
    <property type="evidence" value="ECO:0007669"/>
    <property type="project" value="InterPro"/>
</dbReference>
<dbReference type="AlphaFoldDB" id="A0A368KNY2"/>
<evidence type="ECO:0000256" key="4">
    <source>
        <dbReference type="SAM" id="MobiDB-lite"/>
    </source>
</evidence>
<dbReference type="RefSeq" id="WP_114371397.1">
    <property type="nucleotide sequence ID" value="NZ_QPEX01000044.1"/>
</dbReference>
<dbReference type="Pfam" id="PF17210">
    <property type="entry name" value="SdrD_B"/>
    <property type="match status" value="1"/>
</dbReference>
<dbReference type="GO" id="GO:0005576">
    <property type="term" value="C:extracellular region"/>
    <property type="evidence" value="ECO:0007669"/>
    <property type="project" value="UniProtKB-SubCell"/>
</dbReference>
<dbReference type="InterPro" id="IPR013783">
    <property type="entry name" value="Ig-like_fold"/>
</dbReference>
<dbReference type="Gene3D" id="1.10.1330.10">
    <property type="entry name" value="Dockerin domain"/>
    <property type="match status" value="1"/>
</dbReference>